<dbReference type="InterPro" id="IPR050374">
    <property type="entry name" value="RRT5_SRSF_SR"/>
</dbReference>
<dbReference type="PANTHER" id="PTHR23003">
    <property type="entry name" value="RNA RECOGNITION MOTIF RRM DOMAIN CONTAINING PROTEIN"/>
    <property type="match status" value="1"/>
</dbReference>
<dbReference type="Proteomes" id="UP000095284">
    <property type="component" value="Unplaced"/>
</dbReference>
<evidence type="ECO:0000313" key="10">
    <source>
        <dbReference type="EMBL" id="CAG9113118.1"/>
    </source>
</evidence>
<proteinExistence type="predicted"/>
<feature type="domain" description="RRM" evidence="8">
    <location>
        <begin position="117"/>
        <end position="191"/>
    </location>
</feature>
<dbReference type="InterPro" id="IPR035979">
    <property type="entry name" value="RBD_domain_sf"/>
</dbReference>
<feature type="region of interest" description="Disordered" evidence="7">
    <location>
        <begin position="183"/>
        <end position="229"/>
    </location>
</feature>
<keyword evidence="5" id="KW-0539">Nucleus</keyword>
<dbReference type="PANTHER" id="PTHR23003:SF62">
    <property type="entry name" value="SERINE_ARGININE (SR)-TYPE SHUTTLING MRNA BINDING PROTEIN NPL3"/>
    <property type="match status" value="1"/>
</dbReference>
<dbReference type="InterPro" id="IPR000504">
    <property type="entry name" value="RRM_dom"/>
</dbReference>
<feature type="compositionally biased region" description="Basic and acidic residues" evidence="7">
    <location>
        <begin position="183"/>
        <end position="194"/>
    </location>
</feature>
<feature type="compositionally biased region" description="Basic residues" evidence="7">
    <location>
        <begin position="195"/>
        <end position="210"/>
    </location>
</feature>
<keyword evidence="2" id="KW-0507">mRNA processing</keyword>
<name>A0A1I7SE11_BURXY</name>
<evidence type="ECO:0000313" key="12">
    <source>
        <dbReference type="Proteomes" id="UP000659654"/>
    </source>
</evidence>
<feature type="region of interest" description="Disordered" evidence="7">
    <location>
        <begin position="80"/>
        <end position="127"/>
    </location>
</feature>
<comment type="subcellular location">
    <subcellularLocation>
        <location evidence="1">Nucleus</location>
    </subcellularLocation>
</comment>
<evidence type="ECO:0000256" key="3">
    <source>
        <dbReference type="ARBA" id="ARBA00022737"/>
    </source>
</evidence>
<evidence type="ECO:0000256" key="6">
    <source>
        <dbReference type="PROSITE-ProRule" id="PRU00176"/>
    </source>
</evidence>
<keyword evidence="3" id="KW-0677">Repeat</keyword>
<dbReference type="SMART" id="SM00360">
    <property type="entry name" value="RRM"/>
    <property type="match status" value="2"/>
</dbReference>
<dbReference type="EMBL" id="CAJFDI010000004">
    <property type="protein sequence ID" value="CAD5224357.1"/>
    <property type="molecule type" value="Genomic_DNA"/>
</dbReference>
<dbReference type="Proteomes" id="UP000582659">
    <property type="component" value="Unassembled WGS sequence"/>
</dbReference>
<dbReference type="WBParaSite" id="BXY_1126900.1">
    <property type="protein sequence ID" value="BXY_1126900.1"/>
    <property type="gene ID" value="BXY_1126900"/>
</dbReference>
<dbReference type="SMR" id="A0A1I7SE11"/>
<dbReference type="PROSITE" id="PS50102">
    <property type="entry name" value="RRM"/>
    <property type="match status" value="2"/>
</dbReference>
<dbReference type="eggNOG" id="KOG0105">
    <property type="taxonomic scope" value="Eukaryota"/>
</dbReference>
<evidence type="ECO:0000256" key="4">
    <source>
        <dbReference type="ARBA" id="ARBA00022884"/>
    </source>
</evidence>
<sequence>MGRDRSTCLYIGNLPPDCRTRDIEDIFHKYGRIKYCDVKNRTQRGGISFGFIEFEDARDAEDAQRGRDGYDLDGYRIRVEETRGAGPRGPGGKPLHGPDDRRGHRGGGRGGPRRRGHRVYVSGLPPTGSWQDLKDHMRSVGEIVCADVNRDGTGIVEFARYDDAKYAIKKMDDTKFTSHEGETAYIRVSDEGPRRSRTRSRSRSPRRSPRRSPAYSDRSVSRSRSRSRS</sequence>
<dbReference type="GO" id="GO:0005737">
    <property type="term" value="C:cytoplasm"/>
    <property type="evidence" value="ECO:0007669"/>
    <property type="project" value="TreeGrafter"/>
</dbReference>
<keyword evidence="12" id="KW-1185">Reference proteome</keyword>
<dbReference type="Gene3D" id="3.30.70.330">
    <property type="match status" value="2"/>
</dbReference>
<evidence type="ECO:0000259" key="8">
    <source>
        <dbReference type="PROSITE" id="PS50102"/>
    </source>
</evidence>
<dbReference type="GO" id="GO:0003729">
    <property type="term" value="F:mRNA binding"/>
    <property type="evidence" value="ECO:0007669"/>
    <property type="project" value="TreeGrafter"/>
</dbReference>
<dbReference type="OrthoDB" id="1099063at2759"/>
<accession>A0A1I7SE11</accession>
<feature type="compositionally biased region" description="Basic residues" evidence="7">
    <location>
        <begin position="103"/>
        <end position="118"/>
    </location>
</feature>
<dbReference type="AlphaFoldDB" id="A0A1I7SE11"/>
<dbReference type="SUPFAM" id="SSF54928">
    <property type="entry name" value="RNA-binding domain, RBD"/>
    <property type="match status" value="1"/>
</dbReference>
<dbReference type="Pfam" id="PF00076">
    <property type="entry name" value="RRM_1"/>
    <property type="match status" value="2"/>
</dbReference>
<evidence type="ECO:0000313" key="11">
    <source>
        <dbReference type="Proteomes" id="UP000095284"/>
    </source>
</evidence>
<reference evidence="13" key="1">
    <citation type="submission" date="2016-11" db="UniProtKB">
        <authorList>
            <consortium name="WormBaseParasite"/>
        </authorList>
    </citation>
    <scope>IDENTIFICATION</scope>
</reference>
<keyword evidence="4 6" id="KW-0694">RNA-binding</keyword>
<dbReference type="GO" id="GO:0006397">
    <property type="term" value="P:mRNA processing"/>
    <property type="evidence" value="ECO:0007669"/>
    <property type="project" value="UniProtKB-KW"/>
</dbReference>
<dbReference type="EMBL" id="CAJFCV020000004">
    <property type="protein sequence ID" value="CAG9113118.1"/>
    <property type="molecule type" value="Genomic_DNA"/>
</dbReference>
<reference evidence="10" key="2">
    <citation type="submission" date="2020-08" db="EMBL/GenBank/DDBJ databases">
        <authorList>
            <person name="Kikuchi T."/>
        </authorList>
    </citation>
    <scope>NUCLEOTIDE SEQUENCE</scope>
    <source>
        <strain evidence="9">Ka4C1</strain>
    </source>
</reference>
<evidence type="ECO:0000256" key="5">
    <source>
        <dbReference type="ARBA" id="ARBA00023242"/>
    </source>
</evidence>
<evidence type="ECO:0000256" key="1">
    <source>
        <dbReference type="ARBA" id="ARBA00004123"/>
    </source>
</evidence>
<evidence type="ECO:0000256" key="7">
    <source>
        <dbReference type="SAM" id="MobiDB-lite"/>
    </source>
</evidence>
<dbReference type="CDD" id="cd12338">
    <property type="entry name" value="RRM1_SRSF1_like"/>
    <property type="match status" value="1"/>
</dbReference>
<dbReference type="GO" id="GO:0005634">
    <property type="term" value="C:nucleus"/>
    <property type="evidence" value="ECO:0007669"/>
    <property type="project" value="UniProtKB-SubCell"/>
</dbReference>
<dbReference type="InterPro" id="IPR012677">
    <property type="entry name" value="Nucleotide-bd_a/b_plait_sf"/>
</dbReference>
<protein>
    <submittedName>
        <fullName evidence="9">(pine wood nematode) hypothetical protein</fullName>
    </submittedName>
</protein>
<feature type="domain" description="RRM" evidence="8">
    <location>
        <begin position="7"/>
        <end position="84"/>
    </location>
</feature>
<organism evidence="11 13">
    <name type="scientific">Bursaphelenchus xylophilus</name>
    <name type="common">Pinewood nematode worm</name>
    <name type="synonym">Aphelenchoides xylophilus</name>
    <dbReference type="NCBI Taxonomy" id="6326"/>
    <lineage>
        <taxon>Eukaryota</taxon>
        <taxon>Metazoa</taxon>
        <taxon>Ecdysozoa</taxon>
        <taxon>Nematoda</taxon>
        <taxon>Chromadorea</taxon>
        <taxon>Rhabditida</taxon>
        <taxon>Tylenchina</taxon>
        <taxon>Tylenchomorpha</taxon>
        <taxon>Aphelenchoidea</taxon>
        <taxon>Aphelenchoididae</taxon>
        <taxon>Bursaphelenchus</taxon>
    </lineage>
</organism>
<evidence type="ECO:0000256" key="2">
    <source>
        <dbReference type="ARBA" id="ARBA00022664"/>
    </source>
</evidence>
<evidence type="ECO:0000313" key="13">
    <source>
        <dbReference type="WBParaSite" id="BXY_1126900.1"/>
    </source>
</evidence>
<evidence type="ECO:0000313" key="9">
    <source>
        <dbReference type="EMBL" id="CAD5224357.1"/>
    </source>
</evidence>
<gene>
    <name evidence="9" type="ORF">BXYJ_LOCUS8003</name>
</gene>
<dbReference type="Proteomes" id="UP000659654">
    <property type="component" value="Unassembled WGS sequence"/>
</dbReference>